<dbReference type="GO" id="GO:0004674">
    <property type="term" value="F:protein serine/threonine kinase activity"/>
    <property type="evidence" value="ECO:0007669"/>
    <property type="project" value="TreeGrafter"/>
</dbReference>
<dbReference type="Gene3D" id="1.25.40.10">
    <property type="entry name" value="Tetratricopeptide repeat domain"/>
    <property type="match status" value="1"/>
</dbReference>
<dbReference type="GO" id="GO:0005737">
    <property type="term" value="C:cytoplasm"/>
    <property type="evidence" value="ECO:0007669"/>
    <property type="project" value="TreeGrafter"/>
</dbReference>
<name>T1GAT8_MEGSC</name>
<dbReference type="GO" id="GO:0031931">
    <property type="term" value="C:TORC1 complex"/>
    <property type="evidence" value="ECO:0007669"/>
    <property type="project" value="TreeGrafter"/>
</dbReference>
<dbReference type="STRING" id="36166.T1GAT8"/>
<keyword evidence="3" id="KW-1185">Reference proteome</keyword>
<proteinExistence type="predicted"/>
<evidence type="ECO:0000313" key="2">
    <source>
        <dbReference type="EnsemblMetazoa" id="MESCA000349-PA"/>
    </source>
</evidence>
<dbReference type="GO" id="GO:0031932">
    <property type="term" value="C:TORC2 complex"/>
    <property type="evidence" value="ECO:0007669"/>
    <property type="project" value="TreeGrafter"/>
</dbReference>
<dbReference type="GO" id="GO:0005634">
    <property type="term" value="C:nucleus"/>
    <property type="evidence" value="ECO:0007669"/>
    <property type="project" value="TreeGrafter"/>
</dbReference>
<protein>
    <recommendedName>
        <fullName evidence="1">FAT domain-containing protein</fullName>
    </recommendedName>
</protein>
<dbReference type="PANTHER" id="PTHR11139:SF9">
    <property type="entry name" value="SERINE_THREONINE-PROTEIN KINASE MTOR"/>
    <property type="match status" value="1"/>
</dbReference>
<dbReference type="Proteomes" id="UP000015102">
    <property type="component" value="Unassembled WGS sequence"/>
</dbReference>
<dbReference type="EnsemblMetazoa" id="MESCA000349-RA">
    <property type="protein sequence ID" value="MESCA000349-PA"/>
    <property type="gene ID" value="MESCA000349"/>
</dbReference>
<dbReference type="EMBL" id="CAQQ02003917">
    <property type="status" value="NOT_ANNOTATED_CDS"/>
    <property type="molecule type" value="Genomic_DNA"/>
</dbReference>
<organism evidence="2 3">
    <name type="scientific">Megaselia scalaris</name>
    <name type="common">Humpbacked fly</name>
    <name type="synonym">Phora scalaris</name>
    <dbReference type="NCBI Taxonomy" id="36166"/>
    <lineage>
        <taxon>Eukaryota</taxon>
        <taxon>Metazoa</taxon>
        <taxon>Ecdysozoa</taxon>
        <taxon>Arthropoda</taxon>
        <taxon>Hexapoda</taxon>
        <taxon>Insecta</taxon>
        <taxon>Pterygota</taxon>
        <taxon>Neoptera</taxon>
        <taxon>Endopterygota</taxon>
        <taxon>Diptera</taxon>
        <taxon>Brachycera</taxon>
        <taxon>Muscomorpha</taxon>
        <taxon>Platypezoidea</taxon>
        <taxon>Phoridae</taxon>
        <taxon>Megaseliini</taxon>
        <taxon>Megaselia</taxon>
    </lineage>
</organism>
<reference evidence="3" key="1">
    <citation type="submission" date="2013-02" db="EMBL/GenBank/DDBJ databases">
        <authorList>
            <person name="Hughes D."/>
        </authorList>
    </citation>
    <scope>NUCLEOTIDE SEQUENCE</scope>
    <source>
        <strain>Durham</strain>
        <strain evidence="3">NC isolate 2 -- Noor lab</strain>
    </source>
</reference>
<dbReference type="InterPro" id="IPR011990">
    <property type="entry name" value="TPR-like_helical_dom_sf"/>
</dbReference>
<sequence length="516" mass="60111">MEHCDIKCKLPISTPILGTRAMDCRAYAKALHYKEDEFKEKQEPQVFESLIMINTKLQQKEAAEGLLTSCQVANELKVQGQWYEKLHKYDIAVEHYREQLKEDSMDLNSRIGLMQCLGALGEWSELSDIARTEWPTLPLDGKLRAGRLAAVSSWGLQNWEEMAEYVRCIPEDTQDGSFYRAVIAVNEGEYEKAQRLIDETRDLLDTELTSMAGESYERAYGAMVCVQMLTELEEVIQYKLVPERRETIRKMWWNRLQGGQHSVEDWRRIIQVHSLVLTPHEDMHTWLKYASLCRKNNSLKLSQKTLVMLLGIDPSEHPNENLPINQPNVSYAYTKHMAKEGNINAAYDKLSRFVFNYSSQFKTSSDMDKEDKRILARCYMRLGRWKTLLCGITDPESIECILQSYEKATHLDEFWYKAWHHWAYTNFSILQDKKQRWTEANNRDLDFDKIISTYAVSAVDGFYHSIHLSKGNSLQDTLRLLTLWFDFGENKEVYSALLISIKKIEIQLGCKLFLSL</sequence>
<dbReference type="InterPro" id="IPR016024">
    <property type="entry name" value="ARM-type_fold"/>
</dbReference>
<evidence type="ECO:0000259" key="1">
    <source>
        <dbReference type="PROSITE" id="PS51189"/>
    </source>
</evidence>
<reference evidence="2" key="2">
    <citation type="submission" date="2015-06" db="UniProtKB">
        <authorList>
            <consortium name="EnsemblMetazoa"/>
        </authorList>
    </citation>
    <scope>IDENTIFICATION</scope>
</reference>
<dbReference type="SUPFAM" id="SSF48371">
    <property type="entry name" value="ARM repeat"/>
    <property type="match status" value="1"/>
</dbReference>
<evidence type="ECO:0000313" key="3">
    <source>
        <dbReference type="Proteomes" id="UP000015102"/>
    </source>
</evidence>
<dbReference type="InterPro" id="IPR050517">
    <property type="entry name" value="DDR_Repair_Kinase"/>
</dbReference>
<dbReference type="HOGENOM" id="CLU_528171_0_0_1"/>
<dbReference type="InterPro" id="IPR014009">
    <property type="entry name" value="PIK_FAT"/>
</dbReference>
<accession>T1GAT8</accession>
<dbReference type="GO" id="GO:0016242">
    <property type="term" value="P:negative regulation of macroautophagy"/>
    <property type="evidence" value="ECO:0007669"/>
    <property type="project" value="TreeGrafter"/>
</dbReference>
<feature type="domain" description="FAT" evidence="1">
    <location>
        <begin position="16"/>
        <end position="516"/>
    </location>
</feature>
<dbReference type="InterPro" id="IPR003151">
    <property type="entry name" value="PIK-rel_kinase_FAT"/>
</dbReference>
<dbReference type="AlphaFoldDB" id="T1GAT8"/>
<dbReference type="GO" id="GO:0038202">
    <property type="term" value="P:TORC1 signaling"/>
    <property type="evidence" value="ECO:0007669"/>
    <property type="project" value="TreeGrafter"/>
</dbReference>
<dbReference type="PANTHER" id="PTHR11139">
    <property type="entry name" value="ATAXIA TELANGIECTASIA MUTATED ATM -RELATED"/>
    <property type="match status" value="1"/>
</dbReference>
<dbReference type="PROSITE" id="PS51189">
    <property type="entry name" value="FAT"/>
    <property type="match status" value="1"/>
</dbReference>
<dbReference type="Pfam" id="PF02259">
    <property type="entry name" value="FAT"/>
    <property type="match status" value="1"/>
</dbReference>